<feature type="domain" description="HNH nuclease" evidence="2">
    <location>
        <begin position="278"/>
        <end position="365"/>
    </location>
</feature>
<keyword evidence="4" id="KW-1185">Reference proteome</keyword>
<dbReference type="Proteomes" id="UP000292082">
    <property type="component" value="Unassembled WGS sequence"/>
</dbReference>
<reference evidence="3 4" key="1">
    <citation type="submission" date="2019-01" db="EMBL/GenBank/DDBJ databases">
        <title>Draft genome sequences of three monokaryotic isolates of the white-rot basidiomycete fungus Dichomitus squalens.</title>
        <authorList>
            <consortium name="DOE Joint Genome Institute"/>
            <person name="Lopez S.C."/>
            <person name="Andreopoulos B."/>
            <person name="Pangilinan J."/>
            <person name="Lipzen A."/>
            <person name="Riley R."/>
            <person name="Ahrendt S."/>
            <person name="Ng V."/>
            <person name="Barry K."/>
            <person name="Daum C."/>
            <person name="Grigoriev I.V."/>
            <person name="Hilden K.S."/>
            <person name="Makela M.R."/>
            <person name="de Vries R.P."/>
        </authorList>
    </citation>
    <scope>NUCLEOTIDE SEQUENCE [LARGE SCALE GENOMIC DNA]</scope>
    <source>
        <strain evidence="3 4">CBS 464.89</strain>
    </source>
</reference>
<feature type="compositionally biased region" description="Pro residues" evidence="1">
    <location>
        <begin position="34"/>
        <end position="45"/>
    </location>
</feature>
<organism evidence="3 4">
    <name type="scientific">Dichomitus squalens</name>
    <dbReference type="NCBI Taxonomy" id="114155"/>
    <lineage>
        <taxon>Eukaryota</taxon>
        <taxon>Fungi</taxon>
        <taxon>Dikarya</taxon>
        <taxon>Basidiomycota</taxon>
        <taxon>Agaricomycotina</taxon>
        <taxon>Agaricomycetes</taxon>
        <taxon>Polyporales</taxon>
        <taxon>Polyporaceae</taxon>
        <taxon>Dichomitus</taxon>
    </lineage>
</organism>
<proteinExistence type="predicted"/>
<feature type="compositionally biased region" description="Low complexity" evidence="1">
    <location>
        <begin position="7"/>
        <end position="26"/>
    </location>
</feature>
<dbReference type="EMBL" id="ML145142">
    <property type="protein sequence ID" value="TBU57028.1"/>
    <property type="molecule type" value="Genomic_DNA"/>
</dbReference>
<name>A0A4V2K7Q5_9APHY</name>
<gene>
    <name evidence="3" type="ORF">BD310DRAFT_930191</name>
</gene>
<evidence type="ECO:0000313" key="3">
    <source>
        <dbReference type="EMBL" id="TBU57028.1"/>
    </source>
</evidence>
<feature type="compositionally biased region" description="Polar residues" evidence="1">
    <location>
        <begin position="406"/>
        <end position="423"/>
    </location>
</feature>
<evidence type="ECO:0000256" key="1">
    <source>
        <dbReference type="SAM" id="MobiDB-lite"/>
    </source>
</evidence>
<protein>
    <recommendedName>
        <fullName evidence="2">HNH nuclease domain-containing protein</fullName>
    </recommendedName>
</protein>
<feature type="region of interest" description="Disordered" evidence="1">
    <location>
        <begin position="406"/>
        <end position="437"/>
    </location>
</feature>
<sequence length="512" mass="56436">MPIHARTTSSGSHDGSESSLTSLASSRSERPPQGHRPPQTPPGGNKPPGLTFSPSGSSNASSPTSTRSYGLSTEVYPYEASALSNTVRTILESSAESDRDDALYARAQRHLQVLNDPLYNQYDTPQWVRRRASSARAVLFQGFTVRGLIKAMYATAEDLGLERGKRYVSAAICACADDARRAPDNVDRLEFLAQGLERLASTWAAFMLWPFYAQQENAELIVGLDDISGNATPTETNTESIIDDVGLSKNRSGELRGDVGRREGHRSVITGDMDVYLSTRNRPEGVATAYLEVAHIFKRALVVYNRNTAKQRTRSITATLEILQHYCQLDEKYVKDIGLLDSPVNAFLVDSGSVHKAFDDFLWCLKPTEIPNQYEYKEYDHAINLRYNMPTVVVFKDHSIEDADTAISTQSSTDNPSEPGTSRASRHRNRPHDAMGVELPDPELFRLHAALAGVLNMSGAAGIFQLIMDRQNPGQPPVPSADGEAFFKEIVEDNELGALRQSIAEMWSTPPN</sequence>
<evidence type="ECO:0000313" key="4">
    <source>
        <dbReference type="Proteomes" id="UP000292082"/>
    </source>
</evidence>
<feature type="compositionally biased region" description="Low complexity" evidence="1">
    <location>
        <begin position="47"/>
        <end position="68"/>
    </location>
</feature>
<dbReference type="Pfam" id="PF13391">
    <property type="entry name" value="HNH_2"/>
    <property type="match status" value="1"/>
</dbReference>
<evidence type="ECO:0000259" key="2">
    <source>
        <dbReference type="Pfam" id="PF13391"/>
    </source>
</evidence>
<dbReference type="InterPro" id="IPR003615">
    <property type="entry name" value="HNH_nuc"/>
</dbReference>
<accession>A0A4V2K7Q5</accession>
<dbReference type="AlphaFoldDB" id="A0A4V2K7Q5"/>
<feature type="region of interest" description="Disordered" evidence="1">
    <location>
        <begin position="1"/>
        <end position="69"/>
    </location>
</feature>